<dbReference type="Pfam" id="PF03717">
    <property type="entry name" value="PBP_dimer"/>
    <property type="match status" value="1"/>
</dbReference>
<dbReference type="InterPro" id="IPR005311">
    <property type="entry name" value="PBP_dimer"/>
</dbReference>
<evidence type="ECO:0000256" key="3">
    <source>
        <dbReference type="ARBA" id="ARBA00023136"/>
    </source>
</evidence>
<keyword evidence="6" id="KW-0131">Cell cycle</keyword>
<proteinExistence type="predicted"/>
<dbReference type="Proteomes" id="UP000076586">
    <property type="component" value="Unassembled WGS sequence"/>
</dbReference>
<dbReference type="GO" id="GO:0005886">
    <property type="term" value="C:plasma membrane"/>
    <property type="evidence" value="ECO:0007669"/>
    <property type="project" value="TreeGrafter"/>
</dbReference>
<comment type="subcellular location">
    <subcellularLocation>
        <location evidence="1">Membrane</location>
    </subcellularLocation>
</comment>
<feature type="transmembrane region" description="Helical" evidence="4">
    <location>
        <begin position="12"/>
        <end position="31"/>
    </location>
</feature>
<evidence type="ECO:0000256" key="1">
    <source>
        <dbReference type="ARBA" id="ARBA00004370"/>
    </source>
</evidence>
<dbReference type="STRING" id="681398.PJIAN_1312"/>
<reference evidence="7" key="1">
    <citation type="submission" date="2016-04" db="EMBL/GenBank/DDBJ databases">
        <title>Draft genome sequence of Paludibacter jiangxiensis strain NM7.</title>
        <authorList>
            <person name="Qiu Y."/>
            <person name="Matsuura N."/>
            <person name="Ohashi A."/>
            <person name="Tourlousse M.D."/>
            <person name="Sekiguchi Y."/>
        </authorList>
    </citation>
    <scope>NUCLEOTIDE SEQUENCE [LARGE SCALE GENOMIC DNA]</scope>
    <source>
        <strain evidence="7">NM7</strain>
    </source>
</reference>
<reference evidence="7" key="2">
    <citation type="journal article" date="2017" name="Genome Announc.">
        <title>Draft genome sequence of Paludibacter jiangxiensis NM7(T), a propionate-producing fermentative bacterium.</title>
        <authorList>
            <person name="Qiu Y.-L."/>
            <person name="Tourlousse D.M."/>
            <person name="Matsuura N."/>
            <person name="Ohashi A."/>
            <person name="Sekiguchi Y."/>
        </authorList>
    </citation>
    <scope>NUCLEOTIDE SEQUENCE [LARGE SCALE GENOMIC DNA]</scope>
    <source>
        <strain evidence="7">NM7</strain>
    </source>
</reference>
<keyword evidence="3 4" id="KW-0472">Membrane</keyword>
<dbReference type="SUPFAM" id="SSF56601">
    <property type="entry name" value="beta-lactamase/transpeptidase-like"/>
    <property type="match status" value="1"/>
</dbReference>
<dbReference type="GO" id="GO:0008658">
    <property type="term" value="F:penicillin binding"/>
    <property type="evidence" value="ECO:0007669"/>
    <property type="project" value="InterPro"/>
</dbReference>
<evidence type="ECO:0000313" key="7">
    <source>
        <dbReference type="Proteomes" id="UP000076586"/>
    </source>
</evidence>
<dbReference type="SUPFAM" id="SSF56519">
    <property type="entry name" value="Penicillin binding protein dimerisation domain"/>
    <property type="match status" value="1"/>
</dbReference>
<dbReference type="SUPFAM" id="SSF54184">
    <property type="entry name" value="Penicillin-binding protein 2x (pbp-2x), c-terminal domain"/>
    <property type="match status" value="1"/>
</dbReference>
<comment type="caution">
    <text evidence="6">The sequence shown here is derived from an EMBL/GenBank/DDBJ whole genome shotgun (WGS) entry which is preliminary data.</text>
</comment>
<gene>
    <name evidence="6" type="ORF">PJIAN_1312</name>
</gene>
<evidence type="ECO:0000256" key="2">
    <source>
        <dbReference type="ARBA" id="ARBA00022645"/>
    </source>
</evidence>
<keyword evidence="2" id="KW-0121">Carboxypeptidase</keyword>
<dbReference type="InterPro" id="IPR005543">
    <property type="entry name" value="PASTA_dom"/>
</dbReference>
<dbReference type="PANTHER" id="PTHR30627">
    <property type="entry name" value="PEPTIDOGLYCAN D,D-TRANSPEPTIDASE"/>
    <property type="match status" value="1"/>
</dbReference>
<evidence type="ECO:0000259" key="5">
    <source>
        <dbReference type="PROSITE" id="PS51178"/>
    </source>
</evidence>
<evidence type="ECO:0000313" key="6">
    <source>
        <dbReference type="EMBL" id="GAT61729.1"/>
    </source>
</evidence>
<organism evidence="6 7">
    <name type="scientific">Paludibacter jiangxiensis</name>
    <dbReference type="NCBI Taxonomy" id="681398"/>
    <lineage>
        <taxon>Bacteria</taxon>
        <taxon>Pseudomonadati</taxon>
        <taxon>Bacteroidota</taxon>
        <taxon>Bacteroidia</taxon>
        <taxon>Bacteroidales</taxon>
        <taxon>Paludibacteraceae</taxon>
        <taxon>Paludibacter</taxon>
    </lineage>
</organism>
<dbReference type="PROSITE" id="PS51178">
    <property type="entry name" value="PASTA"/>
    <property type="match status" value="1"/>
</dbReference>
<name>A0A170YDX5_9BACT</name>
<dbReference type="Pfam" id="PF00905">
    <property type="entry name" value="Transpeptidase"/>
    <property type="match status" value="1"/>
</dbReference>
<dbReference type="GO" id="GO:0071555">
    <property type="term" value="P:cell wall organization"/>
    <property type="evidence" value="ECO:0007669"/>
    <property type="project" value="TreeGrafter"/>
</dbReference>
<dbReference type="AlphaFoldDB" id="A0A170YDX5"/>
<dbReference type="Gene3D" id="3.40.710.10">
    <property type="entry name" value="DD-peptidase/beta-lactamase superfamily"/>
    <property type="match status" value="1"/>
</dbReference>
<sequence>MNNDRRDILLRFGIVYVIILAVAAAIVFKIIDIQYLERPIWMKLASRLTQADREAPANRGNIFAADGELLASTLPKYYLYMDMRSDALHDTIKNHKKPLFYEKVDSLAMSLSRKLGDKSKDEYKRSLISAFKRVDKRFLLYPYLVSFSDMQQIRKFPLFNLGKIKSGLCEEVYARRVRPFGDLGSRTIGDIYGDGARGGKNGIELAFDSLLKGKPGVFSRQRIAGRWENVVAVPPENGADIFTTLDVSIQDITESSLLKEMTALQANEGCAVVMEVGTGEIKAVANLGRLPDGSYAERRNEAFADQGEPGSTFKVASIMAALDDGLISENDTVDTGNGLYSFFGQVMKDHNADRGGYHKISVAQAIWYSSNVGVSKAIYNAYKNNPGAFVDKLYSMKLNQRMHFDIPGAGRPHIKHPNDKNSIWSNTSLPWMSIGYEVGMPPIYTLAFYNAIANGGKMIRPYLVRSVQRDGKVIKSFTTETINEAICKPTTLTKIKAMLEGVVTSGTGKSVASPFVKIAGKSGTAQISKGSAGYKSNGVTHQVSFCGYFPADNPRYTVICVIRQPQIGIASGGHMAGAVVKDIAELVYAKKITVTPKEIAKTNNTPKIPAVKGGNYNEVQTVLSRLAINFMGDKGNYKWIQTLSDASSVQIRPMDNRRNSVPNVVGLGAKDAVYLLENIGLRTQLVGRGKVVAQSLAAGAYPQKGQTVILSLQ</sequence>
<keyword evidence="4" id="KW-0812">Transmembrane</keyword>
<dbReference type="Pfam" id="PF03793">
    <property type="entry name" value="PASTA"/>
    <property type="match status" value="1"/>
</dbReference>
<dbReference type="InterPro" id="IPR001460">
    <property type="entry name" value="PCN-bd_Tpept"/>
</dbReference>
<dbReference type="GO" id="GO:0051301">
    <property type="term" value="P:cell division"/>
    <property type="evidence" value="ECO:0007669"/>
    <property type="project" value="UniProtKB-KW"/>
</dbReference>
<dbReference type="Gene3D" id="3.30.10.20">
    <property type="match status" value="1"/>
</dbReference>
<dbReference type="GO" id="GO:0004180">
    <property type="term" value="F:carboxypeptidase activity"/>
    <property type="evidence" value="ECO:0007669"/>
    <property type="project" value="UniProtKB-KW"/>
</dbReference>
<keyword evidence="2" id="KW-0378">Hydrolase</keyword>
<dbReference type="EMBL" id="BDCR01000001">
    <property type="protein sequence ID" value="GAT61729.1"/>
    <property type="molecule type" value="Genomic_DNA"/>
</dbReference>
<dbReference type="InterPro" id="IPR012338">
    <property type="entry name" value="Beta-lactam/transpept-like"/>
</dbReference>
<keyword evidence="4" id="KW-1133">Transmembrane helix</keyword>
<accession>A0A170YDX5</accession>
<dbReference type="Gene3D" id="3.90.1310.10">
    <property type="entry name" value="Penicillin-binding protein 2a (Domain 2)"/>
    <property type="match status" value="1"/>
</dbReference>
<dbReference type="InterPro" id="IPR050515">
    <property type="entry name" value="Beta-lactam/transpept"/>
</dbReference>
<dbReference type="PANTHER" id="PTHR30627:SF1">
    <property type="entry name" value="PEPTIDOGLYCAN D,D-TRANSPEPTIDASE FTSI"/>
    <property type="match status" value="1"/>
</dbReference>
<evidence type="ECO:0000256" key="4">
    <source>
        <dbReference type="SAM" id="Phobius"/>
    </source>
</evidence>
<keyword evidence="6" id="KW-0132">Cell division</keyword>
<dbReference type="CDD" id="cd06575">
    <property type="entry name" value="PASTA_Pbp2x-like_2"/>
    <property type="match status" value="1"/>
</dbReference>
<feature type="domain" description="PASTA" evidence="5">
    <location>
        <begin position="655"/>
        <end position="713"/>
    </location>
</feature>
<protein>
    <submittedName>
        <fullName evidence="6">Cell division protein FtsI</fullName>
    </submittedName>
</protein>
<keyword evidence="7" id="KW-1185">Reference proteome</keyword>
<dbReference type="Gene3D" id="3.30.450.330">
    <property type="match status" value="1"/>
</dbReference>
<keyword evidence="2" id="KW-0645">Protease</keyword>
<dbReference type="RefSeq" id="WP_068701361.1">
    <property type="nucleotide sequence ID" value="NZ_BDCR01000001.1"/>
</dbReference>
<dbReference type="InterPro" id="IPR036138">
    <property type="entry name" value="PBP_dimer_sf"/>
</dbReference>